<gene>
    <name evidence="1" type="ORF">ACFO4N_02175</name>
</gene>
<keyword evidence="2" id="KW-1185">Reference proteome</keyword>
<sequence>MKKGIVKGLFVGVACSLTIGAFSIFAVSHGPSTSKVAKDVIIPTSISHNIYL</sequence>
<evidence type="ECO:0008006" key="3">
    <source>
        <dbReference type="Google" id="ProtNLM"/>
    </source>
</evidence>
<evidence type="ECO:0000313" key="2">
    <source>
        <dbReference type="Proteomes" id="UP001596022"/>
    </source>
</evidence>
<reference evidence="2" key="1">
    <citation type="journal article" date="2019" name="Int. J. Syst. Evol. Microbiol.">
        <title>The Global Catalogue of Microorganisms (GCM) 10K type strain sequencing project: providing services to taxonomists for standard genome sequencing and annotation.</title>
        <authorList>
            <consortium name="The Broad Institute Genomics Platform"/>
            <consortium name="The Broad Institute Genome Sequencing Center for Infectious Disease"/>
            <person name="Wu L."/>
            <person name="Ma J."/>
        </authorList>
    </citation>
    <scope>NUCLEOTIDE SEQUENCE [LARGE SCALE GENOMIC DNA]</scope>
    <source>
        <strain evidence="2">CGMCC 1.16306</strain>
    </source>
</reference>
<protein>
    <recommendedName>
        <fullName evidence="3">Phr family secreted Rap phosphatase inhibitor</fullName>
    </recommendedName>
</protein>
<accession>A0ABV9GGW2</accession>
<evidence type="ECO:0000313" key="1">
    <source>
        <dbReference type="EMBL" id="MFC4617534.1"/>
    </source>
</evidence>
<comment type="caution">
    <text evidence="1">The sequence shown here is derived from an EMBL/GenBank/DDBJ whole genome shotgun (WGS) entry which is preliminary data.</text>
</comment>
<name>A0ABV9GGW2_9BACL</name>
<dbReference type="RefSeq" id="WP_376844574.1">
    <property type="nucleotide sequence ID" value="NZ_JBHSFW010000001.1"/>
</dbReference>
<organism evidence="1 2">
    <name type="scientific">Camelliibacillus cellulosilyticus</name>
    <dbReference type="NCBI Taxonomy" id="2174486"/>
    <lineage>
        <taxon>Bacteria</taxon>
        <taxon>Bacillati</taxon>
        <taxon>Bacillota</taxon>
        <taxon>Bacilli</taxon>
        <taxon>Bacillales</taxon>
        <taxon>Sporolactobacillaceae</taxon>
        <taxon>Camelliibacillus</taxon>
    </lineage>
</organism>
<dbReference type="Proteomes" id="UP001596022">
    <property type="component" value="Unassembled WGS sequence"/>
</dbReference>
<dbReference type="EMBL" id="JBHSFW010000001">
    <property type="protein sequence ID" value="MFC4617534.1"/>
    <property type="molecule type" value="Genomic_DNA"/>
</dbReference>
<proteinExistence type="predicted"/>